<dbReference type="EMBL" id="DF973221">
    <property type="protein sequence ID" value="GAU20845.1"/>
    <property type="molecule type" value="Genomic_DNA"/>
</dbReference>
<sequence>MLSYFVTLIPKVPCPSELGEFRPISLLGCLYKLIAKVLAARLAKVMDTVVASTQSAFIKGRNLVDGVMVVNEVIDLARKTGRKCLVLKVDFEKAYDSVDWGFLEYMLRRFGFGLKWIEWIRACVFAGNLSVLVNGCPTSEINIQRGLKQGDPLAPFLFLLVGEGLAGLMRSAVCKNLFKGFDVGSDGVNVPSQFMLAACNFLNCKQGFIPFTYLGIPVGANPRRCSTWDPLVDKLRSRLRSWGNRFISLGGRIVLINSVLNAIPTFHLSFMKMPATVIKKIVRIQREFLWGGVKGGRKISWWRWRLLQKENALWKEVLVAKYGIKACLNVHWIGCELPRTSSPWWRDICGLDAKEGGSWFDQHMSKVVGNGESTRFWFDCWSGNKPLCDRFPRLFSVSSQQNSMVRDVVGDGSGLLRWDLGWRRRLFVWEQEQLSVMLDGLPGIEFSEREDKWRWDQEDDGRFSVMSAYLLLGKIFTEDSMFSTQELKVFRTIWKSQAPSKVIAFSWKLLRNRIPTKRNLANRGVQISGGSLDCVHCHGVEESMVHLFLFCDFATQVWNAIFRWLGLVIIMPPNPFLLFDYFIGAARNNKLRIGFLLIWHATVWSLWRLRNEVIFSNGAKEIETVVDAIKLQSWKWGVSRHQIPICLFYEWCWDPELCLTR</sequence>
<gene>
    <name evidence="2" type="ORF">TSUD_120370</name>
</gene>
<dbReference type="Proteomes" id="UP000242715">
    <property type="component" value="Unassembled WGS sequence"/>
</dbReference>
<organism evidence="2 3">
    <name type="scientific">Trifolium subterraneum</name>
    <name type="common">Subterranean clover</name>
    <dbReference type="NCBI Taxonomy" id="3900"/>
    <lineage>
        <taxon>Eukaryota</taxon>
        <taxon>Viridiplantae</taxon>
        <taxon>Streptophyta</taxon>
        <taxon>Embryophyta</taxon>
        <taxon>Tracheophyta</taxon>
        <taxon>Spermatophyta</taxon>
        <taxon>Magnoliopsida</taxon>
        <taxon>eudicotyledons</taxon>
        <taxon>Gunneridae</taxon>
        <taxon>Pentapetalae</taxon>
        <taxon>rosids</taxon>
        <taxon>fabids</taxon>
        <taxon>Fabales</taxon>
        <taxon>Fabaceae</taxon>
        <taxon>Papilionoideae</taxon>
        <taxon>50 kb inversion clade</taxon>
        <taxon>NPAAA clade</taxon>
        <taxon>Hologalegina</taxon>
        <taxon>IRL clade</taxon>
        <taxon>Trifolieae</taxon>
        <taxon>Trifolium</taxon>
    </lineage>
</organism>
<feature type="domain" description="Reverse transcriptase" evidence="1">
    <location>
        <begin position="1"/>
        <end position="253"/>
    </location>
</feature>
<dbReference type="CDD" id="cd01650">
    <property type="entry name" value="RT_nLTR_like"/>
    <property type="match status" value="1"/>
</dbReference>
<dbReference type="InterPro" id="IPR043502">
    <property type="entry name" value="DNA/RNA_pol_sf"/>
</dbReference>
<keyword evidence="3" id="KW-1185">Reference proteome</keyword>
<dbReference type="PANTHER" id="PTHR33116">
    <property type="entry name" value="REVERSE TRANSCRIPTASE ZINC-BINDING DOMAIN-CONTAINING PROTEIN-RELATED-RELATED"/>
    <property type="match status" value="1"/>
</dbReference>
<dbReference type="Pfam" id="PF00078">
    <property type="entry name" value="RVT_1"/>
    <property type="match status" value="1"/>
</dbReference>
<name>A0A2Z6M6I5_TRISU</name>
<evidence type="ECO:0000313" key="3">
    <source>
        <dbReference type="Proteomes" id="UP000242715"/>
    </source>
</evidence>
<proteinExistence type="predicted"/>
<evidence type="ECO:0000313" key="2">
    <source>
        <dbReference type="EMBL" id="GAU20845.1"/>
    </source>
</evidence>
<protein>
    <recommendedName>
        <fullName evidence="1">Reverse transcriptase domain-containing protein</fullName>
    </recommendedName>
</protein>
<dbReference type="InterPro" id="IPR026960">
    <property type="entry name" value="RVT-Znf"/>
</dbReference>
<dbReference type="AlphaFoldDB" id="A0A2Z6M6I5"/>
<dbReference type="SUPFAM" id="SSF56672">
    <property type="entry name" value="DNA/RNA polymerases"/>
    <property type="match status" value="1"/>
</dbReference>
<reference evidence="3" key="1">
    <citation type="journal article" date="2017" name="Front. Plant Sci.">
        <title>Climate Clever Clovers: New Paradigm to Reduce the Environmental Footprint of Ruminants by Breeding Low Methanogenic Forages Utilizing Haplotype Variation.</title>
        <authorList>
            <person name="Kaur P."/>
            <person name="Appels R."/>
            <person name="Bayer P.E."/>
            <person name="Keeble-Gagnere G."/>
            <person name="Wang J."/>
            <person name="Hirakawa H."/>
            <person name="Shirasawa K."/>
            <person name="Vercoe P."/>
            <person name="Stefanova K."/>
            <person name="Durmic Z."/>
            <person name="Nichols P."/>
            <person name="Revell C."/>
            <person name="Isobe S.N."/>
            <person name="Edwards D."/>
            <person name="Erskine W."/>
        </authorList>
    </citation>
    <scope>NUCLEOTIDE SEQUENCE [LARGE SCALE GENOMIC DNA]</scope>
    <source>
        <strain evidence="3">cv. Daliak</strain>
    </source>
</reference>
<evidence type="ECO:0000259" key="1">
    <source>
        <dbReference type="PROSITE" id="PS50878"/>
    </source>
</evidence>
<dbReference type="OrthoDB" id="1937528at2759"/>
<dbReference type="PROSITE" id="PS50878">
    <property type="entry name" value="RT_POL"/>
    <property type="match status" value="1"/>
</dbReference>
<dbReference type="InterPro" id="IPR000477">
    <property type="entry name" value="RT_dom"/>
</dbReference>
<dbReference type="PANTHER" id="PTHR33116:SF78">
    <property type="entry name" value="OS12G0587133 PROTEIN"/>
    <property type="match status" value="1"/>
</dbReference>
<accession>A0A2Z6M6I5</accession>
<dbReference type="Pfam" id="PF13966">
    <property type="entry name" value="zf-RVT"/>
    <property type="match status" value="1"/>
</dbReference>